<dbReference type="EMBL" id="KZ084101">
    <property type="protein sequence ID" value="OSD03319.1"/>
    <property type="molecule type" value="Genomic_DNA"/>
</dbReference>
<evidence type="ECO:0000313" key="3">
    <source>
        <dbReference type="Proteomes" id="UP000193067"/>
    </source>
</evidence>
<dbReference type="AlphaFoldDB" id="A0A1Y2IQB9"/>
<name>A0A1Y2IQB9_TRAC3</name>
<gene>
    <name evidence="2" type="ORF">PYCCODRAFT_1434737</name>
</gene>
<proteinExistence type="predicted"/>
<keyword evidence="3" id="KW-1185">Reference proteome</keyword>
<sequence length="98" mass="10794">MCHKSPRGSGRTRIYAVCSLPERSCPSVVRRSQASFQWHRRRAIISGSSTTIGRRSHGNLHKAVGMPILPPLRGSRPQLFPDSGGHKRSRVGPRVSSP</sequence>
<feature type="region of interest" description="Disordered" evidence="1">
    <location>
        <begin position="62"/>
        <end position="98"/>
    </location>
</feature>
<organism evidence="2 3">
    <name type="scientific">Trametes coccinea (strain BRFM310)</name>
    <name type="common">Pycnoporus coccineus</name>
    <dbReference type="NCBI Taxonomy" id="1353009"/>
    <lineage>
        <taxon>Eukaryota</taxon>
        <taxon>Fungi</taxon>
        <taxon>Dikarya</taxon>
        <taxon>Basidiomycota</taxon>
        <taxon>Agaricomycotina</taxon>
        <taxon>Agaricomycetes</taxon>
        <taxon>Polyporales</taxon>
        <taxon>Polyporaceae</taxon>
        <taxon>Trametes</taxon>
    </lineage>
</organism>
<protein>
    <submittedName>
        <fullName evidence="2">Uncharacterized protein</fullName>
    </submittedName>
</protein>
<accession>A0A1Y2IQB9</accession>
<evidence type="ECO:0000256" key="1">
    <source>
        <dbReference type="SAM" id="MobiDB-lite"/>
    </source>
</evidence>
<reference evidence="2 3" key="1">
    <citation type="journal article" date="2015" name="Biotechnol. Biofuels">
        <title>Enhanced degradation of softwood versus hardwood by the white-rot fungus Pycnoporus coccineus.</title>
        <authorList>
            <person name="Couturier M."/>
            <person name="Navarro D."/>
            <person name="Chevret D."/>
            <person name="Henrissat B."/>
            <person name="Piumi F."/>
            <person name="Ruiz-Duenas F.J."/>
            <person name="Martinez A.T."/>
            <person name="Grigoriev I.V."/>
            <person name="Riley R."/>
            <person name="Lipzen A."/>
            <person name="Berrin J.G."/>
            <person name="Master E.R."/>
            <person name="Rosso M.N."/>
        </authorList>
    </citation>
    <scope>NUCLEOTIDE SEQUENCE [LARGE SCALE GENOMIC DNA]</scope>
    <source>
        <strain evidence="2 3">BRFM310</strain>
    </source>
</reference>
<evidence type="ECO:0000313" key="2">
    <source>
        <dbReference type="EMBL" id="OSD03319.1"/>
    </source>
</evidence>
<dbReference type="Proteomes" id="UP000193067">
    <property type="component" value="Unassembled WGS sequence"/>
</dbReference>